<dbReference type="CDD" id="cd07813">
    <property type="entry name" value="COQ10p_like"/>
    <property type="match status" value="1"/>
</dbReference>
<name>A0ABV9LSU2_9ALTE</name>
<organism evidence="4 5">
    <name type="scientific">Glaciecola siphonariae</name>
    <dbReference type="NCBI Taxonomy" id="521012"/>
    <lineage>
        <taxon>Bacteria</taxon>
        <taxon>Pseudomonadati</taxon>
        <taxon>Pseudomonadota</taxon>
        <taxon>Gammaproteobacteria</taxon>
        <taxon>Alteromonadales</taxon>
        <taxon>Alteromonadaceae</taxon>
        <taxon>Glaciecola</taxon>
    </lineage>
</organism>
<keyword evidence="5" id="KW-1185">Reference proteome</keyword>
<dbReference type="PANTHER" id="PTHR12901">
    <property type="entry name" value="SPERM PROTEIN HOMOLOG"/>
    <property type="match status" value="1"/>
</dbReference>
<dbReference type="InterPro" id="IPR023393">
    <property type="entry name" value="START-like_dom_sf"/>
</dbReference>
<gene>
    <name evidence="4" type="ORF">ACFO4O_05350</name>
</gene>
<protein>
    <submittedName>
        <fullName evidence="4">SRPBCC family protein</fullName>
    </submittedName>
</protein>
<dbReference type="Gene3D" id="3.30.530.20">
    <property type="match status" value="1"/>
</dbReference>
<evidence type="ECO:0000313" key="5">
    <source>
        <dbReference type="Proteomes" id="UP001595897"/>
    </source>
</evidence>
<dbReference type="InterPro" id="IPR044996">
    <property type="entry name" value="COQ10-like"/>
</dbReference>
<sequence>MPKIKKSALVAYSAMQMYDLVNDVNAYDKFLPGCRRSEVLEQSEHHMLAKMLLSKAGVNQELVTRNSLTPGRQIDMDLADGPFKSLSGGWRFTPLSDEACKIELELDFTFTSKLVEFAFGKVFKALTNNMVHAFTERAKRVYG</sequence>
<evidence type="ECO:0000256" key="1">
    <source>
        <dbReference type="ARBA" id="ARBA00008918"/>
    </source>
</evidence>
<dbReference type="InterPro" id="IPR005031">
    <property type="entry name" value="COQ10_START"/>
</dbReference>
<evidence type="ECO:0000256" key="2">
    <source>
        <dbReference type="ARBA" id="ARBA00022649"/>
    </source>
</evidence>
<reference evidence="5" key="1">
    <citation type="journal article" date="2019" name="Int. J. Syst. Evol. Microbiol.">
        <title>The Global Catalogue of Microorganisms (GCM) 10K type strain sequencing project: providing services to taxonomists for standard genome sequencing and annotation.</title>
        <authorList>
            <consortium name="The Broad Institute Genomics Platform"/>
            <consortium name="The Broad Institute Genome Sequencing Center for Infectious Disease"/>
            <person name="Wu L."/>
            <person name="Ma J."/>
        </authorList>
    </citation>
    <scope>NUCLEOTIDE SEQUENCE [LARGE SCALE GENOMIC DNA]</scope>
    <source>
        <strain evidence="5">KACC 12507</strain>
    </source>
</reference>
<evidence type="ECO:0000259" key="3">
    <source>
        <dbReference type="Pfam" id="PF03364"/>
    </source>
</evidence>
<dbReference type="SUPFAM" id="SSF55961">
    <property type="entry name" value="Bet v1-like"/>
    <property type="match status" value="1"/>
</dbReference>
<accession>A0ABV9LSU2</accession>
<keyword evidence="2" id="KW-1277">Toxin-antitoxin system</keyword>
<comment type="similarity">
    <text evidence="1">Belongs to the ribosome association toxin RatA family.</text>
</comment>
<dbReference type="PANTHER" id="PTHR12901:SF10">
    <property type="entry name" value="COENZYME Q-BINDING PROTEIN COQ10, MITOCHONDRIAL"/>
    <property type="match status" value="1"/>
</dbReference>
<evidence type="ECO:0000313" key="4">
    <source>
        <dbReference type="EMBL" id="MFC4699581.1"/>
    </source>
</evidence>
<proteinExistence type="inferred from homology"/>
<comment type="caution">
    <text evidence="4">The sequence shown here is derived from an EMBL/GenBank/DDBJ whole genome shotgun (WGS) entry which is preliminary data.</text>
</comment>
<feature type="domain" description="Coenzyme Q-binding protein COQ10 START" evidence="3">
    <location>
        <begin position="10"/>
        <end position="135"/>
    </location>
</feature>
<dbReference type="EMBL" id="JBHSGU010000002">
    <property type="protein sequence ID" value="MFC4699581.1"/>
    <property type="molecule type" value="Genomic_DNA"/>
</dbReference>
<dbReference type="Pfam" id="PF03364">
    <property type="entry name" value="Polyketide_cyc"/>
    <property type="match status" value="1"/>
</dbReference>
<dbReference type="Proteomes" id="UP001595897">
    <property type="component" value="Unassembled WGS sequence"/>
</dbReference>
<dbReference type="RefSeq" id="WP_382406322.1">
    <property type="nucleotide sequence ID" value="NZ_JBHSGU010000002.1"/>
</dbReference>